<dbReference type="Proteomes" id="UP001391051">
    <property type="component" value="Unassembled WGS sequence"/>
</dbReference>
<feature type="compositionally biased region" description="Polar residues" evidence="1">
    <location>
        <begin position="134"/>
        <end position="152"/>
    </location>
</feature>
<dbReference type="EMBL" id="JAQQWE010000001">
    <property type="protein sequence ID" value="KAK7967404.1"/>
    <property type="molecule type" value="Genomic_DNA"/>
</dbReference>
<feature type="compositionally biased region" description="Acidic residues" evidence="1">
    <location>
        <begin position="315"/>
        <end position="329"/>
    </location>
</feature>
<evidence type="ECO:0000313" key="2">
    <source>
        <dbReference type="EMBL" id="KAK7967404.1"/>
    </source>
</evidence>
<name>A0ABR1QXM8_9PEZI</name>
<accession>A0ABR1QXM8</accession>
<feature type="region of interest" description="Disordered" evidence="1">
    <location>
        <begin position="1"/>
        <end position="175"/>
    </location>
</feature>
<feature type="compositionally biased region" description="Basic and acidic residues" evidence="1">
    <location>
        <begin position="19"/>
        <end position="30"/>
    </location>
</feature>
<feature type="region of interest" description="Disordered" evidence="1">
    <location>
        <begin position="315"/>
        <end position="336"/>
    </location>
</feature>
<dbReference type="RefSeq" id="XP_066706796.1">
    <property type="nucleotide sequence ID" value="XM_066837903.1"/>
</dbReference>
<feature type="compositionally biased region" description="Basic residues" evidence="1">
    <location>
        <begin position="1"/>
        <end position="18"/>
    </location>
</feature>
<protein>
    <submittedName>
        <fullName evidence="2">Uncharacterized protein</fullName>
    </submittedName>
</protein>
<dbReference type="GeneID" id="92070965"/>
<evidence type="ECO:0000313" key="3">
    <source>
        <dbReference type="Proteomes" id="UP001391051"/>
    </source>
</evidence>
<organism evidence="2 3">
    <name type="scientific">Apiospora aurea</name>
    <dbReference type="NCBI Taxonomy" id="335848"/>
    <lineage>
        <taxon>Eukaryota</taxon>
        <taxon>Fungi</taxon>
        <taxon>Dikarya</taxon>
        <taxon>Ascomycota</taxon>
        <taxon>Pezizomycotina</taxon>
        <taxon>Sordariomycetes</taxon>
        <taxon>Xylariomycetidae</taxon>
        <taxon>Amphisphaeriales</taxon>
        <taxon>Apiosporaceae</taxon>
        <taxon>Apiospora</taxon>
    </lineage>
</organism>
<reference evidence="2 3" key="1">
    <citation type="submission" date="2023-01" db="EMBL/GenBank/DDBJ databases">
        <title>Analysis of 21 Apiospora genomes using comparative genomics revels a genus with tremendous synthesis potential of carbohydrate active enzymes and secondary metabolites.</title>
        <authorList>
            <person name="Sorensen T."/>
        </authorList>
    </citation>
    <scope>NUCLEOTIDE SEQUENCE [LARGE SCALE GENOMIC DNA]</scope>
    <source>
        <strain evidence="2 3">CBS 24483</strain>
    </source>
</reference>
<proteinExistence type="predicted"/>
<feature type="compositionally biased region" description="Low complexity" evidence="1">
    <location>
        <begin position="159"/>
        <end position="172"/>
    </location>
</feature>
<evidence type="ECO:0000256" key="1">
    <source>
        <dbReference type="SAM" id="MobiDB-lite"/>
    </source>
</evidence>
<feature type="compositionally biased region" description="Acidic residues" evidence="1">
    <location>
        <begin position="65"/>
        <end position="77"/>
    </location>
</feature>
<keyword evidence="3" id="KW-1185">Reference proteome</keyword>
<gene>
    <name evidence="2" type="ORF">PG986_001681</name>
</gene>
<sequence>MARARHRGGKGRRRPARGGRHDRFDGRDGDNNVTMRDVGGSRDTGRGRPRHRRNWPWKNDRQQDDDLESEADDDVDFLSDPALPPLFAEEDDDPVDDLPPVPHNPITRLLRKHQAQPNIPRNNRHRGNSRNNPFLKQQPHQRQQQSNLNLPSFQRRRQQQQPQHQHQRYPQRSYSKYGCNDCNDCRAVRKANVRLRNALHNHLVATAATIVEWSEEVGVPFGGAADDEMDWQPEPEIRVIVVQQQQQQQPSDRRHNYYYYSNTFGNFLPHVFPSTRYVGPGGYRRYGVYGGSGGYERNAATAPWHQQLGIDSLEDEDQGAEDPLEEPPEEPYQSMALEPDPFRETPSGSGFANTSGVSPLGKLAHQLNSSSGVVANHNAVSSSGVLASMITNVPSIEVGEWSQPNVGNQGGFNGHARGTSLAGSAAEVSSPILWLL</sequence>
<comment type="caution">
    <text evidence="2">The sequence shown here is derived from an EMBL/GenBank/DDBJ whole genome shotgun (WGS) entry which is preliminary data.</text>
</comment>